<evidence type="ECO:0000313" key="2">
    <source>
        <dbReference type="Proteomes" id="UP000007151"/>
    </source>
</evidence>
<dbReference type="AlphaFoldDB" id="A0A212EX10"/>
<protein>
    <submittedName>
        <fullName evidence="1">Uncharacterized protein</fullName>
    </submittedName>
</protein>
<name>A0A212EX10_DANPL</name>
<accession>A0A212EX10</accession>
<dbReference type="EMBL" id="AGBW02011847">
    <property type="protein sequence ID" value="OWR46036.1"/>
    <property type="molecule type" value="Genomic_DNA"/>
</dbReference>
<evidence type="ECO:0000313" key="1">
    <source>
        <dbReference type="EMBL" id="OWR46036.1"/>
    </source>
</evidence>
<dbReference type="Proteomes" id="UP000007151">
    <property type="component" value="Unassembled WGS sequence"/>
</dbReference>
<sequence length="90" mass="10095">MYKQQFIEEKENVVNATELDLLAALSLHNTTRTGVSAAPGMQPQRTAYALDAAMSDVSAFSVRSTHQKPSVNVAWLRHWAENKLHLEIFL</sequence>
<organism evidence="1 2">
    <name type="scientific">Danaus plexippus plexippus</name>
    <dbReference type="NCBI Taxonomy" id="278856"/>
    <lineage>
        <taxon>Eukaryota</taxon>
        <taxon>Metazoa</taxon>
        <taxon>Ecdysozoa</taxon>
        <taxon>Arthropoda</taxon>
        <taxon>Hexapoda</taxon>
        <taxon>Insecta</taxon>
        <taxon>Pterygota</taxon>
        <taxon>Neoptera</taxon>
        <taxon>Endopterygota</taxon>
        <taxon>Lepidoptera</taxon>
        <taxon>Glossata</taxon>
        <taxon>Ditrysia</taxon>
        <taxon>Papilionoidea</taxon>
        <taxon>Nymphalidae</taxon>
        <taxon>Danainae</taxon>
        <taxon>Danaini</taxon>
        <taxon>Danaina</taxon>
        <taxon>Danaus</taxon>
        <taxon>Danaus</taxon>
    </lineage>
</organism>
<dbReference type="InParanoid" id="A0A212EX10"/>
<gene>
    <name evidence="1" type="ORF">KGM_200721</name>
</gene>
<dbReference type="KEGG" id="dpl:KGM_200721"/>
<reference evidence="1 2" key="1">
    <citation type="journal article" date="2011" name="Cell">
        <title>The monarch butterfly genome yields insights into long-distance migration.</title>
        <authorList>
            <person name="Zhan S."/>
            <person name="Merlin C."/>
            <person name="Boore J.L."/>
            <person name="Reppert S.M."/>
        </authorList>
    </citation>
    <scope>NUCLEOTIDE SEQUENCE [LARGE SCALE GENOMIC DNA]</scope>
    <source>
        <strain evidence="1">F-2</strain>
    </source>
</reference>
<comment type="caution">
    <text evidence="1">The sequence shown here is derived from an EMBL/GenBank/DDBJ whole genome shotgun (WGS) entry which is preliminary data.</text>
</comment>
<proteinExistence type="predicted"/>
<keyword evidence="2" id="KW-1185">Reference proteome</keyword>